<organism evidence="1 2">
    <name type="scientific">Trichinella nativa</name>
    <dbReference type="NCBI Taxonomy" id="6335"/>
    <lineage>
        <taxon>Eukaryota</taxon>
        <taxon>Metazoa</taxon>
        <taxon>Ecdysozoa</taxon>
        <taxon>Nematoda</taxon>
        <taxon>Enoplea</taxon>
        <taxon>Dorylaimia</taxon>
        <taxon>Trichinellida</taxon>
        <taxon>Trichinellidae</taxon>
        <taxon>Trichinella</taxon>
    </lineage>
</organism>
<proteinExistence type="predicted"/>
<keyword evidence="2" id="KW-1185">Reference proteome</keyword>
<comment type="caution">
    <text evidence="1">The sequence shown here is derived from an EMBL/GenBank/DDBJ whole genome shotgun (WGS) entry which is preliminary data.</text>
</comment>
<name>A0A0V1KI15_9BILA</name>
<dbReference type="Proteomes" id="UP000054721">
    <property type="component" value="Unassembled WGS sequence"/>
</dbReference>
<dbReference type="AlphaFoldDB" id="A0A0V1KI15"/>
<evidence type="ECO:0000313" key="2">
    <source>
        <dbReference type="Proteomes" id="UP000054721"/>
    </source>
</evidence>
<accession>A0A0V1KI15</accession>
<gene>
    <name evidence="1" type="ORF">T02_3862</name>
</gene>
<dbReference type="EMBL" id="JYDW01002459">
    <property type="protein sequence ID" value="KRZ46702.1"/>
    <property type="molecule type" value="Genomic_DNA"/>
</dbReference>
<evidence type="ECO:0000313" key="1">
    <source>
        <dbReference type="EMBL" id="KRZ46702.1"/>
    </source>
</evidence>
<protein>
    <submittedName>
        <fullName evidence="1">Uncharacterized protein</fullName>
    </submittedName>
</protein>
<sequence length="48" mass="5162">MLGPRSGTVWMCGLVGGSVSLWETLSSSCTMPAWMLPYSCLDDNGLNH</sequence>
<reference evidence="1 2" key="1">
    <citation type="submission" date="2015-05" db="EMBL/GenBank/DDBJ databases">
        <title>Evolution of Trichinella species and genotypes.</title>
        <authorList>
            <person name="Korhonen P.K."/>
            <person name="Edoardo P."/>
            <person name="Giuseppe L.R."/>
            <person name="Gasser R.B."/>
        </authorList>
    </citation>
    <scope>NUCLEOTIDE SEQUENCE [LARGE SCALE GENOMIC DNA]</scope>
    <source>
        <strain evidence="1">ISS10</strain>
    </source>
</reference>